<protein>
    <recommendedName>
        <fullName evidence="10">Sodium/calcium exchanger membrane region domain-containing protein</fullName>
    </recommendedName>
</protein>
<feature type="transmembrane region" description="Helical" evidence="8">
    <location>
        <begin position="370"/>
        <end position="392"/>
    </location>
</feature>
<feature type="transmembrane region" description="Helical" evidence="8">
    <location>
        <begin position="344"/>
        <end position="364"/>
    </location>
</feature>
<dbReference type="InterPro" id="IPR004713">
    <property type="entry name" value="CaH_exchang"/>
</dbReference>
<organism evidence="11 12">
    <name type="scientific">Lithocarpus litseifolius</name>
    <dbReference type="NCBI Taxonomy" id="425828"/>
    <lineage>
        <taxon>Eukaryota</taxon>
        <taxon>Viridiplantae</taxon>
        <taxon>Streptophyta</taxon>
        <taxon>Embryophyta</taxon>
        <taxon>Tracheophyta</taxon>
        <taxon>Spermatophyta</taxon>
        <taxon>Magnoliopsida</taxon>
        <taxon>eudicotyledons</taxon>
        <taxon>Gunneridae</taxon>
        <taxon>Pentapetalae</taxon>
        <taxon>rosids</taxon>
        <taxon>fabids</taxon>
        <taxon>Fagales</taxon>
        <taxon>Fagaceae</taxon>
        <taxon>Lithocarpus</taxon>
    </lineage>
</organism>
<dbReference type="GO" id="GO:0015369">
    <property type="term" value="F:calcium:proton antiporter activity"/>
    <property type="evidence" value="ECO:0007669"/>
    <property type="project" value="TreeGrafter"/>
</dbReference>
<evidence type="ECO:0000256" key="2">
    <source>
        <dbReference type="ARBA" id="ARBA00022448"/>
    </source>
</evidence>
<dbReference type="GO" id="GO:0006874">
    <property type="term" value="P:intracellular calcium ion homeostasis"/>
    <property type="evidence" value="ECO:0007669"/>
    <property type="project" value="TreeGrafter"/>
</dbReference>
<keyword evidence="5 8" id="KW-1133">Transmembrane helix</keyword>
<feature type="transmembrane region" description="Helical" evidence="8">
    <location>
        <begin position="104"/>
        <end position="129"/>
    </location>
</feature>
<dbReference type="Pfam" id="PF01699">
    <property type="entry name" value="Na_Ca_ex"/>
    <property type="match status" value="1"/>
</dbReference>
<evidence type="ECO:0000256" key="5">
    <source>
        <dbReference type="ARBA" id="ARBA00022989"/>
    </source>
</evidence>
<sequence>MAKKLRFVLLAVLFLLITLSYPCWSEPITNIKSLGKVPHEIQRVQLPTFHDNPLISSDGCEQTYGVMPCTNTVLGNGFLILVYAYCIFWAAKILTDGSEILLEILGPGIIGGLSLLIFSSLPNAIIILASGLSETKETAQSQLSIGMDLLAGTAVNLLTLLWGSSVLFSRHDLEDSADSTNTKRFSFTGSVVKTDIQTTYAARIMVISVIPIMHRNENQHLLGEQSDLAGKSVGNSKFNHHRPRPIRFKHSFPQSYGNMQVIGNPKWVVCKTVLMLLLGILVASFFADPLVDVVDNFAIATRIPSFFFSFIILPFAGCSDVVSALLLVSRKKPSIVGKLTFSEIYRLVTVSNIIGLSIFLSLIYIRNLEWYFSIEMLTIVIVCAAIGLLASFRTTFPPWMCAVAYRLYPFSLVLVYVLDSVLGLS</sequence>
<proteinExistence type="predicted"/>
<dbReference type="GO" id="GO:0016020">
    <property type="term" value="C:membrane"/>
    <property type="evidence" value="ECO:0007669"/>
    <property type="project" value="InterPro"/>
</dbReference>
<feature type="transmembrane region" description="Helical" evidence="8">
    <location>
        <begin position="73"/>
        <end position="92"/>
    </location>
</feature>
<evidence type="ECO:0000313" key="11">
    <source>
        <dbReference type="EMBL" id="KAL0002064.1"/>
    </source>
</evidence>
<feature type="signal peptide" evidence="9">
    <location>
        <begin position="1"/>
        <end position="25"/>
    </location>
</feature>
<dbReference type="PANTHER" id="PTHR31503">
    <property type="entry name" value="VACUOLAR CALCIUM ION TRANSPORTER"/>
    <property type="match status" value="1"/>
</dbReference>
<comment type="subcellular location">
    <subcellularLocation>
        <location evidence="1">Endomembrane system</location>
        <topology evidence="1">Multi-pass membrane protein</topology>
    </subcellularLocation>
</comment>
<dbReference type="InterPro" id="IPR004837">
    <property type="entry name" value="NaCa_Exmemb"/>
</dbReference>
<feature type="domain" description="Sodium/calcium exchanger membrane region" evidence="10">
    <location>
        <begin position="273"/>
        <end position="416"/>
    </location>
</feature>
<evidence type="ECO:0000256" key="6">
    <source>
        <dbReference type="ARBA" id="ARBA00023065"/>
    </source>
</evidence>
<keyword evidence="2" id="KW-0813">Transport</keyword>
<keyword evidence="3" id="KW-0050">Antiport</keyword>
<reference evidence="11 12" key="1">
    <citation type="submission" date="2024-01" db="EMBL/GenBank/DDBJ databases">
        <title>A telomere-to-telomere, gap-free genome of sweet tea (Lithocarpus litseifolius).</title>
        <authorList>
            <person name="Zhou J."/>
        </authorList>
    </citation>
    <scope>NUCLEOTIDE SEQUENCE [LARGE SCALE GENOMIC DNA]</scope>
    <source>
        <strain evidence="11">Zhou-2022a</strain>
        <tissue evidence="11">Leaf</tissue>
    </source>
</reference>
<feature type="chain" id="PRO_5043407974" description="Sodium/calcium exchanger membrane region domain-containing protein" evidence="9">
    <location>
        <begin position="26"/>
        <end position="425"/>
    </location>
</feature>
<evidence type="ECO:0000256" key="8">
    <source>
        <dbReference type="SAM" id="Phobius"/>
    </source>
</evidence>
<dbReference type="GO" id="GO:0012505">
    <property type="term" value="C:endomembrane system"/>
    <property type="evidence" value="ECO:0007669"/>
    <property type="project" value="UniProtKB-SubCell"/>
</dbReference>
<evidence type="ECO:0000259" key="10">
    <source>
        <dbReference type="Pfam" id="PF01699"/>
    </source>
</evidence>
<evidence type="ECO:0000256" key="7">
    <source>
        <dbReference type="ARBA" id="ARBA00023136"/>
    </source>
</evidence>
<feature type="transmembrane region" description="Helical" evidence="8">
    <location>
        <begin position="307"/>
        <end position="328"/>
    </location>
</feature>
<keyword evidence="12" id="KW-1185">Reference proteome</keyword>
<dbReference type="Proteomes" id="UP001459277">
    <property type="component" value="Unassembled WGS sequence"/>
</dbReference>
<evidence type="ECO:0000256" key="9">
    <source>
        <dbReference type="SAM" id="SignalP"/>
    </source>
</evidence>
<dbReference type="AlphaFoldDB" id="A0AAW2CX83"/>
<evidence type="ECO:0000256" key="4">
    <source>
        <dbReference type="ARBA" id="ARBA00022692"/>
    </source>
</evidence>
<dbReference type="PANTHER" id="PTHR31503:SF36">
    <property type="entry name" value="SODIUM_CALCIUM EXCHANGER MEMBRANE REGION DOMAIN-CONTAINING PROTEIN"/>
    <property type="match status" value="1"/>
</dbReference>
<feature type="transmembrane region" description="Helical" evidence="8">
    <location>
        <begin position="268"/>
        <end position="287"/>
    </location>
</feature>
<evidence type="ECO:0000256" key="1">
    <source>
        <dbReference type="ARBA" id="ARBA00004127"/>
    </source>
</evidence>
<evidence type="ECO:0000313" key="12">
    <source>
        <dbReference type="Proteomes" id="UP001459277"/>
    </source>
</evidence>
<gene>
    <name evidence="11" type="ORF">SO802_015845</name>
</gene>
<keyword evidence="4 8" id="KW-0812">Transmembrane</keyword>
<name>A0AAW2CX83_9ROSI</name>
<keyword evidence="7 8" id="KW-0472">Membrane</keyword>
<keyword evidence="9" id="KW-0732">Signal</keyword>
<keyword evidence="6" id="KW-0406">Ion transport</keyword>
<accession>A0AAW2CX83</accession>
<dbReference type="EMBL" id="JAZDWU010000005">
    <property type="protein sequence ID" value="KAL0002064.1"/>
    <property type="molecule type" value="Genomic_DNA"/>
</dbReference>
<feature type="transmembrane region" description="Helical" evidence="8">
    <location>
        <begin position="399"/>
        <end position="418"/>
    </location>
</feature>
<comment type="caution">
    <text evidence="11">The sequence shown here is derived from an EMBL/GenBank/DDBJ whole genome shotgun (WGS) entry which is preliminary data.</text>
</comment>
<feature type="transmembrane region" description="Helical" evidence="8">
    <location>
        <begin position="149"/>
        <end position="168"/>
    </location>
</feature>
<evidence type="ECO:0000256" key="3">
    <source>
        <dbReference type="ARBA" id="ARBA00022449"/>
    </source>
</evidence>